<evidence type="ECO:0000313" key="1">
    <source>
        <dbReference type="EMBL" id="OSN11129.1"/>
    </source>
</evidence>
<organism evidence="1 2">
    <name type="scientific">Lonsdalea iberica</name>
    <dbReference type="NCBI Taxonomy" id="1082703"/>
    <lineage>
        <taxon>Bacteria</taxon>
        <taxon>Pseudomonadati</taxon>
        <taxon>Pseudomonadota</taxon>
        <taxon>Gammaproteobacteria</taxon>
        <taxon>Enterobacterales</taxon>
        <taxon>Pectobacteriaceae</taxon>
        <taxon>Lonsdalea</taxon>
    </lineage>
</organism>
<reference evidence="1 2" key="1">
    <citation type="submission" date="2016-02" db="EMBL/GenBank/DDBJ databases">
        <title>Species-wide whole genome sequencing reveals diversity, host range in Lonsdalea quercina.</title>
        <authorList>
            <person name="Li Y."/>
        </authorList>
    </citation>
    <scope>NUCLEOTIDE SEQUENCE [LARGE SCALE GENOMIC DNA]</scope>
    <source>
        <strain evidence="1 2">LMG 26265</strain>
    </source>
</reference>
<dbReference type="RefSeq" id="WP_254900196.1">
    <property type="nucleotide sequence ID" value="NZ_LUTQ01000009.1"/>
</dbReference>
<dbReference type="Gene3D" id="3.40.190.10">
    <property type="entry name" value="Periplasmic binding protein-like II"/>
    <property type="match status" value="1"/>
</dbReference>
<protein>
    <submittedName>
        <fullName evidence="1">Uncharacterized protein</fullName>
    </submittedName>
</protein>
<comment type="caution">
    <text evidence="1">The sequence shown here is derived from an EMBL/GenBank/DDBJ whole genome shotgun (WGS) entry which is preliminary data.</text>
</comment>
<proteinExistence type="predicted"/>
<dbReference type="EMBL" id="LUTQ01000009">
    <property type="protein sequence ID" value="OSN11129.1"/>
    <property type="molecule type" value="Genomic_DNA"/>
</dbReference>
<accession>A0ABX3XHQ6</accession>
<evidence type="ECO:0000313" key="2">
    <source>
        <dbReference type="Proteomes" id="UP000194040"/>
    </source>
</evidence>
<gene>
    <name evidence="1" type="ORF">AU512_04965</name>
</gene>
<sequence length="83" mass="8790">MDEKRTKRGLSRTVGASTTHFAAIPWLLKDSDLVTTLPALAARAIVGMVPTLSGKPCPPALRDRPIQQTGEALTDSTTVFDGA</sequence>
<name>A0ABX3XHQ6_9GAMM</name>
<dbReference type="Proteomes" id="UP000194040">
    <property type="component" value="Unassembled WGS sequence"/>
</dbReference>
<keyword evidence="2" id="KW-1185">Reference proteome</keyword>